<dbReference type="SUPFAM" id="SSF63829">
    <property type="entry name" value="Calcium-dependent phosphotriesterase"/>
    <property type="match status" value="1"/>
</dbReference>
<dbReference type="InterPro" id="IPR011042">
    <property type="entry name" value="6-blade_b-propeller_TolB-like"/>
</dbReference>
<reference evidence="1 2" key="1">
    <citation type="submission" date="2020-06" db="EMBL/GenBank/DDBJ databases">
        <authorList>
            <person name="Li R."/>
            <person name="Bekaert M."/>
        </authorList>
    </citation>
    <scope>NUCLEOTIDE SEQUENCE [LARGE SCALE GENOMIC DNA]</scope>
    <source>
        <strain evidence="2">wild</strain>
    </source>
</reference>
<protein>
    <recommendedName>
        <fullName evidence="3">TRIM2_3</fullName>
    </recommendedName>
</protein>
<dbReference type="EMBL" id="CACVKT020007629">
    <property type="protein sequence ID" value="CAC5409064.1"/>
    <property type="molecule type" value="Genomic_DNA"/>
</dbReference>
<dbReference type="Proteomes" id="UP000507470">
    <property type="component" value="Unassembled WGS sequence"/>
</dbReference>
<name>A0A6J8DPH5_MYTCO</name>
<proteinExistence type="predicted"/>
<keyword evidence="2" id="KW-1185">Reference proteome</keyword>
<sequence length="379" mass="42846">MCKSVDMVMSENLEILESFSCADNNTFETYIEEAKQNRLSIIRLIRSIEATIKFGQTAEVDRLCSVLCTKTRIYNESYSSSELKLNIPIFKPGTLSYYHMQDYFGVIKRDNYTKILLKPQFPYLQIQSFPNFRHFTKESSFQTTSGLTSISIVATGDSHACVTCVAPSNGTLIIFDMNGQSQQSLSHKVQNRLAIIVYTTPKRRKFETQIDPWEKTLPAFPQHGCAWIMGNGNMLVLRNNIFYELEGTGQTLRTFTSAAISQRNARSQAKCTLYTKTNIILVVYDDEIFAITLSGDFKQSHKQNGSKFTSIGTDRHGNIFVTDSSKNCVCLLTSDGYFIRNVLCSEDGINNPVSITIDGRGNLWILMNANTITVFSYLY</sequence>
<dbReference type="Gene3D" id="2.120.10.30">
    <property type="entry name" value="TolB, C-terminal domain"/>
    <property type="match status" value="1"/>
</dbReference>
<gene>
    <name evidence="1" type="ORF">MCOR_42395</name>
</gene>
<dbReference type="AlphaFoldDB" id="A0A6J8DPH5"/>
<dbReference type="OrthoDB" id="6115049at2759"/>
<evidence type="ECO:0008006" key="3">
    <source>
        <dbReference type="Google" id="ProtNLM"/>
    </source>
</evidence>
<organism evidence="1 2">
    <name type="scientific">Mytilus coruscus</name>
    <name type="common">Sea mussel</name>
    <dbReference type="NCBI Taxonomy" id="42192"/>
    <lineage>
        <taxon>Eukaryota</taxon>
        <taxon>Metazoa</taxon>
        <taxon>Spiralia</taxon>
        <taxon>Lophotrochozoa</taxon>
        <taxon>Mollusca</taxon>
        <taxon>Bivalvia</taxon>
        <taxon>Autobranchia</taxon>
        <taxon>Pteriomorphia</taxon>
        <taxon>Mytilida</taxon>
        <taxon>Mytiloidea</taxon>
        <taxon>Mytilidae</taxon>
        <taxon>Mytilinae</taxon>
        <taxon>Mytilus</taxon>
    </lineage>
</organism>
<accession>A0A6J8DPH5</accession>
<evidence type="ECO:0000313" key="1">
    <source>
        <dbReference type="EMBL" id="CAC5409064.1"/>
    </source>
</evidence>
<evidence type="ECO:0000313" key="2">
    <source>
        <dbReference type="Proteomes" id="UP000507470"/>
    </source>
</evidence>